<reference evidence="1 2" key="2">
    <citation type="journal article" date="2022" name="Mol. Ecol. Resour.">
        <title>The genomes of chicory, endive, great burdock and yacon provide insights into Asteraceae paleo-polyploidization history and plant inulin production.</title>
        <authorList>
            <person name="Fan W."/>
            <person name="Wang S."/>
            <person name="Wang H."/>
            <person name="Wang A."/>
            <person name="Jiang F."/>
            <person name="Liu H."/>
            <person name="Zhao H."/>
            <person name="Xu D."/>
            <person name="Zhang Y."/>
        </authorList>
    </citation>
    <scope>NUCLEOTIDE SEQUENCE [LARGE SCALE GENOMIC DNA]</scope>
    <source>
        <strain evidence="2">cv. Punajuju</strain>
        <tissue evidence="1">Leaves</tissue>
    </source>
</reference>
<gene>
    <name evidence="1" type="ORF">L2E82_29619</name>
</gene>
<organism evidence="1 2">
    <name type="scientific">Cichorium intybus</name>
    <name type="common">Chicory</name>
    <dbReference type="NCBI Taxonomy" id="13427"/>
    <lineage>
        <taxon>Eukaryota</taxon>
        <taxon>Viridiplantae</taxon>
        <taxon>Streptophyta</taxon>
        <taxon>Embryophyta</taxon>
        <taxon>Tracheophyta</taxon>
        <taxon>Spermatophyta</taxon>
        <taxon>Magnoliopsida</taxon>
        <taxon>eudicotyledons</taxon>
        <taxon>Gunneridae</taxon>
        <taxon>Pentapetalae</taxon>
        <taxon>asterids</taxon>
        <taxon>campanulids</taxon>
        <taxon>Asterales</taxon>
        <taxon>Asteraceae</taxon>
        <taxon>Cichorioideae</taxon>
        <taxon>Cichorieae</taxon>
        <taxon>Cichoriinae</taxon>
        <taxon>Cichorium</taxon>
    </lineage>
</organism>
<evidence type="ECO:0000313" key="2">
    <source>
        <dbReference type="Proteomes" id="UP001055811"/>
    </source>
</evidence>
<dbReference type="EMBL" id="CM042013">
    <property type="protein sequence ID" value="KAI3739220.1"/>
    <property type="molecule type" value="Genomic_DNA"/>
</dbReference>
<comment type="caution">
    <text evidence="1">The sequence shown here is derived from an EMBL/GenBank/DDBJ whole genome shotgun (WGS) entry which is preliminary data.</text>
</comment>
<proteinExistence type="predicted"/>
<sequence>MQTVLTTFSDNINGCNILVSLVPAGRLHSFLVDSPFTCLLAAVRSVVFSYSSSLSPSLKPDYCMGS</sequence>
<accession>A0ACB9CYF6</accession>
<evidence type="ECO:0000313" key="1">
    <source>
        <dbReference type="EMBL" id="KAI3739220.1"/>
    </source>
</evidence>
<keyword evidence="2" id="KW-1185">Reference proteome</keyword>
<dbReference type="Proteomes" id="UP001055811">
    <property type="component" value="Linkage Group LG05"/>
</dbReference>
<protein>
    <submittedName>
        <fullName evidence="1">Uncharacterized protein</fullName>
    </submittedName>
</protein>
<reference evidence="2" key="1">
    <citation type="journal article" date="2022" name="Mol. Ecol. Resour.">
        <title>The genomes of chicory, endive, great burdock and yacon provide insights into Asteraceae palaeo-polyploidization history and plant inulin production.</title>
        <authorList>
            <person name="Fan W."/>
            <person name="Wang S."/>
            <person name="Wang H."/>
            <person name="Wang A."/>
            <person name="Jiang F."/>
            <person name="Liu H."/>
            <person name="Zhao H."/>
            <person name="Xu D."/>
            <person name="Zhang Y."/>
        </authorList>
    </citation>
    <scope>NUCLEOTIDE SEQUENCE [LARGE SCALE GENOMIC DNA]</scope>
    <source>
        <strain evidence="2">cv. Punajuju</strain>
    </source>
</reference>
<name>A0ACB9CYF6_CICIN</name>